<dbReference type="OrthoDB" id="498805at2759"/>
<feature type="transmembrane region" description="Helical" evidence="2">
    <location>
        <begin position="33"/>
        <end position="52"/>
    </location>
</feature>
<dbReference type="HOGENOM" id="CLU_1621743_0_0_1"/>
<keyword evidence="4" id="KW-1185">Reference proteome</keyword>
<evidence type="ECO:0000313" key="4">
    <source>
        <dbReference type="Proteomes" id="UP000001568"/>
    </source>
</evidence>
<protein>
    <submittedName>
        <fullName evidence="3">Uncharacterized protein</fullName>
    </submittedName>
</protein>
<dbReference type="RefSeq" id="XP_001418829.1">
    <property type="nucleotide sequence ID" value="XM_001418792.1"/>
</dbReference>
<dbReference type="KEGG" id="olu:OSTLU_32452"/>
<evidence type="ECO:0000256" key="2">
    <source>
        <dbReference type="SAM" id="Phobius"/>
    </source>
</evidence>
<name>A4RZN6_OSTLU</name>
<feature type="region of interest" description="Disordered" evidence="1">
    <location>
        <begin position="1"/>
        <end position="31"/>
    </location>
</feature>
<dbReference type="Proteomes" id="UP000001568">
    <property type="component" value="Chromosome 7"/>
</dbReference>
<dbReference type="EMBL" id="CP000587">
    <property type="protein sequence ID" value="ABO97122.1"/>
    <property type="molecule type" value="Genomic_DNA"/>
</dbReference>
<dbReference type="Gramene" id="ABO97122">
    <property type="protein sequence ID" value="ABO97122"/>
    <property type="gene ID" value="OSTLU_32452"/>
</dbReference>
<gene>
    <name evidence="3" type="ORF">OSTLU_32452</name>
</gene>
<organism evidence="3 4">
    <name type="scientific">Ostreococcus lucimarinus (strain CCE9901)</name>
    <dbReference type="NCBI Taxonomy" id="436017"/>
    <lineage>
        <taxon>Eukaryota</taxon>
        <taxon>Viridiplantae</taxon>
        <taxon>Chlorophyta</taxon>
        <taxon>Mamiellophyceae</taxon>
        <taxon>Mamiellales</taxon>
        <taxon>Bathycoccaceae</taxon>
        <taxon>Ostreococcus</taxon>
    </lineage>
</organism>
<dbReference type="AlphaFoldDB" id="A4RZN6"/>
<feature type="compositionally biased region" description="Basic and acidic residues" evidence="1">
    <location>
        <begin position="1"/>
        <end position="28"/>
    </location>
</feature>
<evidence type="ECO:0000313" key="3">
    <source>
        <dbReference type="EMBL" id="ABO97122.1"/>
    </source>
</evidence>
<dbReference type="GeneID" id="5002925"/>
<dbReference type="OMA" id="WAHDIDA"/>
<feature type="region of interest" description="Disordered" evidence="1">
    <location>
        <begin position="54"/>
        <end position="137"/>
    </location>
</feature>
<evidence type="ECO:0000256" key="1">
    <source>
        <dbReference type="SAM" id="MobiDB-lite"/>
    </source>
</evidence>
<proteinExistence type="predicted"/>
<feature type="compositionally biased region" description="Basic and acidic residues" evidence="1">
    <location>
        <begin position="98"/>
        <end position="133"/>
    </location>
</feature>
<keyword evidence="2" id="KW-0812">Transmembrane</keyword>
<keyword evidence="2" id="KW-1133">Transmembrane helix</keyword>
<feature type="compositionally biased region" description="Basic residues" evidence="1">
    <location>
        <begin position="82"/>
        <end position="97"/>
    </location>
</feature>
<feature type="compositionally biased region" description="Low complexity" evidence="1">
    <location>
        <begin position="57"/>
        <end position="81"/>
    </location>
</feature>
<keyword evidence="2" id="KW-0472">Membrane</keyword>
<reference evidence="3 4" key="1">
    <citation type="journal article" date="2007" name="Proc. Natl. Acad. Sci. U.S.A.">
        <title>The tiny eukaryote Ostreococcus provides genomic insights into the paradox of plankton speciation.</title>
        <authorList>
            <person name="Palenik B."/>
            <person name="Grimwood J."/>
            <person name="Aerts A."/>
            <person name="Rouze P."/>
            <person name="Salamov A."/>
            <person name="Putnam N."/>
            <person name="Dupont C."/>
            <person name="Jorgensen R."/>
            <person name="Derelle E."/>
            <person name="Rombauts S."/>
            <person name="Zhou K."/>
            <person name="Otillar R."/>
            <person name="Merchant S.S."/>
            <person name="Podell S."/>
            <person name="Gaasterland T."/>
            <person name="Napoli C."/>
            <person name="Gendler K."/>
            <person name="Manuell A."/>
            <person name="Tai V."/>
            <person name="Vallon O."/>
            <person name="Piganeau G."/>
            <person name="Jancek S."/>
            <person name="Heijde M."/>
            <person name="Jabbari K."/>
            <person name="Bowler C."/>
            <person name="Lohr M."/>
            <person name="Robbens S."/>
            <person name="Werner G."/>
            <person name="Dubchak I."/>
            <person name="Pazour G.J."/>
            <person name="Ren Q."/>
            <person name="Paulsen I."/>
            <person name="Delwiche C."/>
            <person name="Schmutz J."/>
            <person name="Rokhsar D."/>
            <person name="Van de Peer Y."/>
            <person name="Moreau H."/>
            <person name="Grigoriev I.V."/>
        </authorList>
    </citation>
    <scope>NUCLEOTIDE SEQUENCE [LARGE SCALE GENOMIC DNA]</scope>
    <source>
        <strain evidence="3 4">CCE9901</strain>
    </source>
</reference>
<accession>A4RZN6</accession>
<sequence length="164" mass="17467">MARASTRRDARGARSDASRRRATTRDDAASTNLFVPLAVVGAVAFALLRRALGRGGAPATTRKTPTKAPSSASRAATAALPRHARSNNKKNRARRAGKRELAEARRREEDVARAKSEAKARKGNDVPKDKDVVGGEAGKTFTTTSHVKTSAWAHDIDARRASGA</sequence>